<name>A0A084QWY6_STAC4</name>
<evidence type="ECO:0000313" key="2">
    <source>
        <dbReference type="EMBL" id="KFA68471.1"/>
    </source>
</evidence>
<dbReference type="EMBL" id="KL659850">
    <property type="protein sequence ID" value="KFA68471.1"/>
    <property type="molecule type" value="Genomic_DNA"/>
</dbReference>
<dbReference type="InParanoid" id="A0A084QWY6"/>
<dbReference type="HOGENOM" id="CLU_2160066_0_0_1"/>
<accession>A0A084QWY6</accession>
<dbReference type="AlphaFoldDB" id="A0A084QWY6"/>
<keyword evidence="3" id="KW-1185">Reference proteome</keyword>
<dbReference type="Proteomes" id="UP000028524">
    <property type="component" value="Unassembled WGS sequence"/>
</dbReference>
<dbReference type="OrthoDB" id="5082906at2759"/>
<dbReference type="STRING" id="1283841.A0A084QWY6"/>
<reference evidence="2 3" key="1">
    <citation type="journal article" date="2014" name="BMC Genomics">
        <title>Comparative genome sequencing reveals chemotype-specific gene clusters in the toxigenic black mold Stachybotrys.</title>
        <authorList>
            <person name="Semeiks J."/>
            <person name="Borek D."/>
            <person name="Otwinowski Z."/>
            <person name="Grishin N.V."/>
        </authorList>
    </citation>
    <scope>NUCLEOTIDE SEQUENCE [LARGE SCALE GENOMIC DNA]</scope>
    <source>
        <strain evidence="2 3">IBT 40285</strain>
    </source>
</reference>
<gene>
    <name evidence="2" type="ORF">S40285_10895</name>
</gene>
<evidence type="ECO:0000256" key="1">
    <source>
        <dbReference type="SAM" id="MobiDB-lite"/>
    </source>
</evidence>
<proteinExistence type="predicted"/>
<evidence type="ECO:0000313" key="3">
    <source>
        <dbReference type="Proteomes" id="UP000028524"/>
    </source>
</evidence>
<organism evidence="2 3">
    <name type="scientific">Stachybotrys chlorohalonatus (strain IBT 40285)</name>
    <dbReference type="NCBI Taxonomy" id="1283841"/>
    <lineage>
        <taxon>Eukaryota</taxon>
        <taxon>Fungi</taxon>
        <taxon>Dikarya</taxon>
        <taxon>Ascomycota</taxon>
        <taxon>Pezizomycotina</taxon>
        <taxon>Sordariomycetes</taxon>
        <taxon>Hypocreomycetidae</taxon>
        <taxon>Hypocreales</taxon>
        <taxon>Stachybotryaceae</taxon>
        <taxon>Stachybotrys</taxon>
    </lineage>
</organism>
<feature type="region of interest" description="Disordered" evidence="1">
    <location>
        <begin position="90"/>
        <end position="111"/>
    </location>
</feature>
<sequence>MGHLDAGVARNLQRSGNITDDICLFGLIQRELVYKWQANQHKGVDKATSLQARGAPVISGAYGAISVPALNIETHLLPVEEQILKHSIDTLGHIGPTERPPFDSTNSRRKR</sequence>
<protein>
    <submittedName>
        <fullName evidence="2">Uncharacterized protein</fullName>
    </submittedName>
</protein>